<dbReference type="Pfam" id="PF13450">
    <property type="entry name" value="NAD_binding_8"/>
    <property type="match status" value="1"/>
</dbReference>
<evidence type="ECO:0000313" key="1">
    <source>
        <dbReference type="EMBL" id="GAA4817856.1"/>
    </source>
</evidence>
<proteinExistence type="predicted"/>
<dbReference type="PANTHER" id="PTHR10668:SF103">
    <property type="entry name" value="PYRIDINE NUCLEOTIDE-DISULFIDE OXIDOREDUCTASE DOMAIN-CONTAINING PROTEIN 2"/>
    <property type="match status" value="1"/>
</dbReference>
<sequence>MLDAIVVGSGHNALVAACYLAREGWSVEVLERDTVAGGAVSTVERFPGHRVDRGSSAHLMIRQSGIIEELGLADHGLDYIDCDPWAFAPAPPESPDRPGIVFRTDLSATCASIAAACGTRDADAYRRFVTEWTPLARSVMRAFSRPPGAAGLSRAFGPLGMPAFLGGGDPPATLARRLLATGDALLDYYFDDEPLKAALAWFGAQSGPPMSEPGTAPMVGFAALMHQAPPGRAVGGSGALATALVSRLRADGGNLTTGDAVTALRRTDGGWSAMTAHGRTVRARTVVAGCHILTTIGLLENGGAVPASAATDLRRGIRVGPGIGMAVRLATDALPAYPSAPDCGPGPGIHAGLQLLVTDRAHLRTGHAAALAGRLPPRPAALSMTFSALDRSLCPDGEHQMTLWSQWHPYRIADGTRWADVAEAEADRVVDEIERFAPGTRAAVTARHVQSPAELESELGLIGGNIMHIEMSLDQMLAFRPTAELAGQRMSGLGAGAGRGEPLAGLYLTGASTHPGGGVSGYSGRSAARLVLRDARAGALRRLLPTARGRARRC</sequence>
<protein>
    <submittedName>
        <fullName evidence="1">NAD(P)/FAD-dependent oxidoreductase</fullName>
    </submittedName>
</protein>
<evidence type="ECO:0000313" key="2">
    <source>
        <dbReference type="Proteomes" id="UP001500839"/>
    </source>
</evidence>
<dbReference type="EMBL" id="BAABKQ010000001">
    <property type="protein sequence ID" value="GAA4817856.1"/>
    <property type="molecule type" value="Genomic_DNA"/>
</dbReference>
<dbReference type="PANTHER" id="PTHR10668">
    <property type="entry name" value="PHYTOENE DEHYDROGENASE"/>
    <property type="match status" value="1"/>
</dbReference>
<dbReference type="Proteomes" id="UP001500839">
    <property type="component" value="Unassembled WGS sequence"/>
</dbReference>
<dbReference type="SUPFAM" id="SSF51905">
    <property type="entry name" value="FAD/NAD(P)-binding domain"/>
    <property type="match status" value="1"/>
</dbReference>
<name>A0ABP9CSF8_9ACTN</name>
<keyword evidence="2" id="KW-1185">Reference proteome</keyword>
<comment type="caution">
    <text evidence="1">The sequence shown here is derived from an EMBL/GenBank/DDBJ whole genome shotgun (WGS) entry which is preliminary data.</text>
</comment>
<dbReference type="InterPro" id="IPR036188">
    <property type="entry name" value="FAD/NAD-bd_sf"/>
</dbReference>
<dbReference type="RefSeq" id="WP_200172531.1">
    <property type="nucleotide sequence ID" value="NZ_BAABKQ010000001.1"/>
</dbReference>
<dbReference type="Gene3D" id="3.50.50.60">
    <property type="entry name" value="FAD/NAD(P)-binding domain"/>
    <property type="match status" value="2"/>
</dbReference>
<gene>
    <name evidence="1" type="ORF">GCM10023353_25890</name>
</gene>
<reference evidence="2" key="1">
    <citation type="journal article" date="2019" name="Int. J. Syst. Evol. Microbiol.">
        <title>The Global Catalogue of Microorganisms (GCM) 10K type strain sequencing project: providing services to taxonomists for standard genome sequencing and annotation.</title>
        <authorList>
            <consortium name="The Broad Institute Genomics Platform"/>
            <consortium name="The Broad Institute Genome Sequencing Center for Infectious Disease"/>
            <person name="Wu L."/>
            <person name="Ma J."/>
        </authorList>
    </citation>
    <scope>NUCLEOTIDE SEQUENCE [LARGE SCALE GENOMIC DNA]</scope>
    <source>
        <strain evidence="2">JCM 18542</strain>
    </source>
</reference>
<dbReference type="Gene3D" id="3.90.660.50">
    <property type="match status" value="1"/>
</dbReference>
<organism evidence="1 2">
    <name type="scientific">Tomitella cavernea</name>
    <dbReference type="NCBI Taxonomy" id="1387982"/>
    <lineage>
        <taxon>Bacteria</taxon>
        <taxon>Bacillati</taxon>
        <taxon>Actinomycetota</taxon>
        <taxon>Actinomycetes</taxon>
        <taxon>Mycobacteriales</taxon>
        <taxon>Tomitella</taxon>
    </lineage>
</organism>
<accession>A0ABP9CSF8</accession>